<sequence>MPTGLEEFCFEPVGEEKTSKWNQVGPKKGSYIQIDTYQNVGQGFGDYDKSRSGDFHKVREGSGAYKQIQTYQHVGAGLGNYDKEDVTSYSGWKLKKGCLIVLVILVVLLVSAVAYLLMHKDPNAAFHQGEIAHSHALLDHDCNAGYATWQSSWSDSKKAFCCSSIGVACSQTSYDCDAGYDQWQSLWSSEKKDYCCDRTGRGCSKAYAEDPYDCQVGLDNWQSTWSQGKQLWCCSTHQLGCPQYSLSFDCEADFASWRTAWSWSQKHWCCVHEKKGCDEPAQWDCQAGLSRWRSGWSHAKKTWCCRHEHVGCLSTVEPFDCHAGLSNWQHGWSERKKRYCCVSHSLGCVTTTPTTLPFDCMAGYGNWQHGWSDAKKAWCCQEAHRGCMQSTSHPTTSAPPSTPAPASCHSSCIVGGHGSSCAERITHTAMHEYAHEEGACRKAYSKVLALCDVCHACGFEEAQCRQLPVEKPAPFDCRAGLGNLDSGWSQKKKDWCCTHQHLGCPVSFDCDAGLANFYAAWSARKKNWCCRKEGKGCLGPHAPHLPAGNGFLWKRAQVHGYWTWIRSPAHVHHDHPSDQYNCQAGFHNFVHAWSDVKQHWCCHHRGISCTGPNPPAVHLRSGSTWVHVKIEGVWTWRQVPRDQNNPHVVDCSTGLDQAANWAPSRKKYCCTHEGKAC</sequence>
<feature type="transmembrane region" description="Helical" evidence="1">
    <location>
        <begin position="98"/>
        <end position="118"/>
    </location>
</feature>
<dbReference type="Proteomes" id="UP000649617">
    <property type="component" value="Unassembled WGS sequence"/>
</dbReference>
<gene>
    <name evidence="2" type="primary">slc38a2</name>
    <name evidence="2" type="ORF">SPIL2461_LOCUS3061</name>
</gene>
<keyword evidence="1" id="KW-0472">Membrane</keyword>
<evidence type="ECO:0000313" key="3">
    <source>
        <dbReference type="Proteomes" id="UP000649617"/>
    </source>
</evidence>
<organism evidence="2 3">
    <name type="scientific">Symbiodinium pilosum</name>
    <name type="common">Dinoflagellate</name>
    <dbReference type="NCBI Taxonomy" id="2952"/>
    <lineage>
        <taxon>Eukaryota</taxon>
        <taxon>Sar</taxon>
        <taxon>Alveolata</taxon>
        <taxon>Dinophyceae</taxon>
        <taxon>Suessiales</taxon>
        <taxon>Symbiodiniaceae</taxon>
        <taxon>Symbiodinium</taxon>
    </lineage>
</organism>
<protein>
    <submittedName>
        <fullName evidence="2">Slc38a2 protein</fullName>
    </submittedName>
</protein>
<accession>A0A812K736</accession>
<reference evidence="2" key="1">
    <citation type="submission" date="2021-02" db="EMBL/GenBank/DDBJ databases">
        <authorList>
            <person name="Dougan E. K."/>
            <person name="Rhodes N."/>
            <person name="Thang M."/>
            <person name="Chan C."/>
        </authorList>
    </citation>
    <scope>NUCLEOTIDE SEQUENCE</scope>
</reference>
<keyword evidence="3" id="KW-1185">Reference proteome</keyword>
<name>A0A812K736_SYMPI</name>
<keyword evidence="1" id="KW-0812">Transmembrane</keyword>
<dbReference type="EMBL" id="CAJNIZ010003576">
    <property type="protein sequence ID" value="CAE7223738.1"/>
    <property type="molecule type" value="Genomic_DNA"/>
</dbReference>
<evidence type="ECO:0000313" key="2">
    <source>
        <dbReference type="EMBL" id="CAE7223738.1"/>
    </source>
</evidence>
<keyword evidence="1" id="KW-1133">Transmembrane helix</keyword>
<comment type="caution">
    <text evidence="2">The sequence shown here is derived from an EMBL/GenBank/DDBJ whole genome shotgun (WGS) entry which is preliminary data.</text>
</comment>
<dbReference type="OrthoDB" id="28208at2759"/>
<proteinExistence type="predicted"/>
<dbReference type="AlphaFoldDB" id="A0A812K736"/>
<evidence type="ECO:0000256" key="1">
    <source>
        <dbReference type="SAM" id="Phobius"/>
    </source>
</evidence>